<keyword evidence="2" id="KW-1185">Reference proteome</keyword>
<evidence type="ECO:0000313" key="2">
    <source>
        <dbReference type="Proteomes" id="UP000324222"/>
    </source>
</evidence>
<dbReference type="EMBL" id="VSRR010077460">
    <property type="protein sequence ID" value="MPC88327.1"/>
    <property type="molecule type" value="Genomic_DNA"/>
</dbReference>
<protein>
    <submittedName>
        <fullName evidence="1">Uncharacterized protein</fullName>
    </submittedName>
</protein>
<organism evidence="1 2">
    <name type="scientific">Portunus trituberculatus</name>
    <name type="common">Swimming crab</name>
    <name type="synonym">Neptunus trituberculatus</name>
    <dbReference type="NCBI Taxonomy" id="210409"/>
    <lineage>
        <taxon>Eukaryota</taxon>
        <taxon>Metazoa</taxon>
        <taxon>Ecdysozoa</taxon>
        <taxon>Arthropoda</taxon>
        <taxon>Crustacea</taxon>
        <taxon>Multicrustacea</taxon>
        <taxon>Malacostraca</taxon>
        <taxon>Eumalacostraca</taxon>
        <taxon>Eucarida</taxon>
        <taxon>Decapoda</taxon>
        <taxon>Pleocyemata</taxon>
        <taxon>Brachyura</taxon>
        <taxon>Eubrachyura</taxon>
        <taxon>Portunoidea</taxon>
        <taxon>Portunidae</taxon>
        <taxon>Portuninae</taxon>
        <taxon>Portunus</taxon>
    </lineage>
</organism>
<dbReference type="Proteomes" id="UP000324222">
    <property type="component" value="Unassembled WGS sequence"/>
</dbReference>
<accession>A0A5B7J3Y5</accession>
<comment type="caution">
    <text evidence="1">The sequence shown here is derived from an EMBL/GenBank/DDBJ whole genome shotgun (WGS) entry which is preliminary data.</text>
</comment>
<evidence type="ECO:0000313" key="1">
    <source>
        <dbReference type="EMBL" id="MPC88327.1"/>
    </source>
</evidence>
<name>A0A5B7J3Y5_PORTR</name>
<sequence length="37" mass="4274">MIPCKIAGRREVTRGEVKVRSLSRSRCPPFPYVQAER</sequence>
<reference evidence="1 2" key="1">
    <citation type="submission" date="2019-05" db="EMBL/GenBank/DDBJ databases">
        <title>Another draft genome of Portunus trituberculatus and its Hox gene families provides insights of decapod evolution.</title>
        <authorList>
            <person name="Jeong J.-H."/>
            <person name="Song I."/>
            <person name="Kim S."/>
            <person name="Choi T."/>
            <person name="Kim D."/>
            <person name="Ryu S."/>
            <person name="Kim W."/>
        </authorList>
    </citation>
    <scope>NUCLEOTIDE SEQUENCE [LARGE SCALE GENOMIC DNA]</scope>
    <source>
        <tissue evidence="1">Muscle</tissue>
    </source>
</reference>
<proteinExistence type="predicted"/>
<dbReference type="AlphaFoldDB" id="A0A5B7J3Y5"/>
<gene>
    <name evidence="1" type="ORF">E2C01_083228</name>
</gene>